<keyword evidence="9" id="KW-0378">Hydrolase</keyword>
<dbReference type="GO" id="GO:0006508">
    <property type="term" value="P:proteolysis"/>
    <property type="evidence" value="ECO:0007669"/>
    <property type="project" value="UniProtKB-KW"/>
</dbReference>
<keyword evidence="11" id="KW-0482">Metalloprotease</keyword>
<evidence type="ECO:0000256" key="2">
    <source>
        <dbReference type="ARBA" id="ARBA00001947"/>
    </source>
</evidence>
<dbReference type="Pfam" id="PF01433">
    <property type="entry name" value="Peptidase_M1"/>
    <property type="match status" value="1"/>
</dbReference>
<keyword evidence="10" id="KW-0862">Zinc</keyword>
<dbReference type="GO" id="GO:0043171">
    <property type="term" value="P:peptide catabolic process"/>
    <property type="evidence" value="ECO:0007669"/>
    <property type="project" value="TreeGrafter"/>
</dbReference>
<name>D1A9Z5_THECD</name>
<dbReference type="FunFam" id="1.10.390.10:FF:000004">
    <property type="entry name" value="Aminopeptidase N"/>
    <property type="match status" value="1"/>
</dbReference>
<evidence type="ECO:0000313" key="18">
    <source>
        <dbReference type="Proteomes" id="UP000001918"/>
    </source>
</evidence>
<evidence type="ECO:0000259" key="15">
    <source>
        <dbReference type="Pfam" id="PF11838"/>
    </source>
</evidence>
<dbReference type="InterPro" id="IPR045357">
    <property type="entry name" value="Aminopeptidase_N-like_N"/>
</dbReference>
<evidence type="ECO:0000259" key="16">
    <source>
        <dbReference type="Pfam" id="PF17900"/>
    </source>
</evidence>
<dbReference type="GO" id="GO:0016020">
    <property type="term" value="C:membrane"/>
    <property type="evidence" value="ECO:0007669"/>
    <property type="project" value="TreeGrafter"/>
</dbReference>
<evidence type="ECO:0000256" key="11">
    <source>
        <dbReference type="ARBA" id="ARBA00023049"/>
    </source>
</evidence>
<dbReference type="AlphaFoldDB" id="D1A9Z5"/>
<dbReference type="OrthoDB" id="100605at2"/>
<comment type="similarity">
    <text evidence="3">Belongs to the peptidase M1 family.</text>
</comment>
<evidence type="ECO:0000256" key="10">
    <source>
        <dbReference type="ARBA" id="ARBA00022833"/>
    </source>
</evidence>
<dbReference type="GO" id="GO:0005615">
    <property type="term" value="C:extracellular space"/>
    <property type="evidence" value="ECO:0007669"/>
    <property type="project" value="TreeGrafter"/>
</dbReference>
<gene>
    <name evidence="17" type="ordered locus">Tcur_1349</name>
</gene>
<comment type="catalytic activity">
    <reaction evidence="1">
        <text>Release of an N-terminal amino acid, Xaa-|-Yaa- from a peptide, amide or arylamide. Xaa is preferably Ala, but may be most amino acids including Pro (slow action). When a terminal hydrophobic residue is followed by a prolyl residue, the two may be released as an intact Xaa-Pro dipeptide.</text>
        <dbReference type="EC" id="3.4.11.2"/>
    </reaction>
</comment>
<dbReference type="InterPro" id="IPR012778">
    <property type="entry name" value="Pept_M1_aminopeptidase"/>
</dbReference>
<dbReference type="Gene3D" id="1.10.390.10">
    <property type="entry name" value="Neutral Protease Domain 2"/>
    <property type="match status" value="1"/>
</dbReference>
<dbReference type="InterPro" id="IPR027268">
    <property type="entry name" value="Peptidase_M4/M1_CTD_sf"/>
</dbReference>
<evidence type="ECO:0000256" key="3">
    <source>
        <dbReference type="ARBA" id="ARBA00010136"/>
    </source>
</evidence>
<dbReference type="InterPro" id="IPR050344">
    <property type="entry name" value="Peptidase_M1_aminopeptidases"/>
</dbReference>
<dbReference type="PANTHER" id="PTHR11533">
    <property type="entry name" value="PROTEASE M1 ZINC METALLOPROTEASE"/>
    <property type="match status" value="1"/>
</dbReference>
<dbReference type="eggNOG" id="COG0308">
    <property type="taxonomic scope" value="Bacteria"/>
</dbReference>
<evidence type="ECO:0000256" key="1">
    <source>
        <dbReference type="ARBA" id="ARBA00000098"/>
    </source>
</evidence>
<dbReference type="Proteomes" id="UP000001918">
    <property type="component" value="Chromosome"/>
</dbReference>
<evidence type="ECO:0000256" key="8">
    <source>
        <dbReference type="ARBA" id="ARBA00022723"/>
    </source>
</evidence>
<keyword evidence="18" id="KW-1185">Reference proteome</keyword>
<evidence type="ECO:0000256" key="7">
    <source>
        <dbReference type="ARBA" id="ARBA00022670"/>
    </source>
</evidence>
<evidence type="ECO:0000256" key="12">
    <source>
        <dbReference type="ARBA" id="ARBA00029811"/>
    </source>
</evidence>
<evidence type="ECO:0000256" key="9">
    <source>
        <dbReference type="ARBA" id="ARBA00022801"/>
    </source>
</evidence>
<dbReference type="InterPro" id="IPR042097">
    <property type="entry name" value="Aminopeptidase_N-like_N_sf"/>
</dbReference>
<dbReference type="Pfam" id="PF11838">
    <property type="entry name" value="ERAP1_C"/>
    <property type="match status" value="1"/>
</dbReference>
<dbReference type="MEROPS" id="M01.009"/>
<dbReference type="GO" id="GO:0042277">
    <property type="term" value="F:peptide binding"/>
    <property type="evidence" value="ECO:0007669"/>
    <property type="project" value="TreeGrafter"/>
</dbReference>
<keyword evidence="7" id="KW-0645">Protease</keyword>
<dbReference type="EMBL" id="CP001738">
    <property type="protein sequence ID" value="ACY96931.1"/>
    <property type="molecule type" value="Genomic_DNA"/>
</dbReference>
<dbReference type="RefSeq" id="WP_012851715.1">
    <property type="nucleotide sequence ID" value="NC_013510.1"/>
</dbReference>
<accession>D1A9Z5</accession>
<evidence type="ECO:0000256" key="5">
    <source>
        <dbReference type="ARBA" id="ARBA00015611"/>
    </source>
</evidence>
<dbReference type="GO" id="GO:0070006">
    <property type="term" value="F:metalloaminopeptidase activity"/>
    <property type="evidence" value="ECO:0007669"/>
    <property type="project" value="TreeGrafter"/>
</dbReference>
<feature type="domain" description="Aminopeptidase N-like N-terminal" evidence="16">
    <location>
        <begin position="106"/>
        <end position="190"/>
    </location>
</feature>
<dbReference type="InterPro" id="IPR014782">
    <property type="entry name" value="Peptidase_M1_dom"/>
</dbReference>
<evidence type="ECO:0000313" key="17">
    <source>
        <dbReference type="EMBL" id="ACY96931.1"/>
    </source>
</evidence>
<protein>
    <recommendedName>
        <fullName evidence="5">Aminopeptidase N</fullName>
        <ecNumber evidence="4">3.4.11.2</ecNumber>
    </recommendedName>
    <alternativeName>
        <fullName evidence="12">Alanine aminopeptidase</fullName>
    </alternativeName>
    <alternativeName>
        <fullName evidence="13">Lysyl aminopeptidase</fullName>
    </alternativeName>
</protein>
<keyword evidence="8" id="KW-0479">Metal-binding</keyword>
<dbReference type="NCBIfam" id="TIGR02412">
    <property type="entry name" value="pepN_strep_liv"/>
    <property type="match status" value="1"/>
</dbReference>
<feature type="domain" description="ERAP1-like C-terminal" evidence="15">
    <location>
        <begin position="528"/>
        <end position="837"/>
    </location>
</feature>
<evidence type="ECO:0000256" key="6">
    <source>
        <dbReference type="ARBA" id="ARBA00022438"/>
    </source>
</evidence>
<feature type="domain" description="Peptidase M1 membrane alanine aminopeptidase" evidence="14">
    <location>
        <begin position="233"/>
        <end position="446"/>
    </location>
</feature>
<proteinExistence type="inferred from homology"/>
<dbReference type="GO" id="GO:0005737">
    <property type="term" value="C:cytoplasm"/>
    <property type="evidence" value="ECO:0007669"/>
    <property type="project" value="TreeGrafter"/>
</dbReference>
<dbReference type="CDD" id="cd09602">
    <property type="entry name" value="M1_APN"/>
    <property type="match status" value="1"/>
</dbReference>
<organism evidence="17 18">
    <name type="scientific">Thermomonospora curvata (strain ATCC 19995 / DSM 43183 / JCM 3096 / KCTC 9072 / NBRC 15933 / NCIMB 10081 / Henssen B9)</name>
    <dbReference type="NCBI Taxonomy" id="471852"/>
    <lineage>
        <taxon>Bacteria</taxon>
        <taxon>Bacillati</taxon>
        <taxon>Actinomycetota</taxon>
        <taxon>Actinomycetes</taxon>
        <taxon>Streptosporangiales</taxon>
        <taxon>Thermomonosporaceae</taxon>
        <taxon>Thermomonospora</taxon>
    </lineage>
</organism>
<evidence type="ECO:0000256" key="13">
    <source>
        <dbReference type="ARBA" id="ARBA00031533"/>
    </source>
</evidence>
<reference evidence="17 18" key="1">
    <citation type="journal article" date="2011" name="Stand. Genomic Sci.">
        <title>Complete genome sequence of Thermomonospora curvata type strain (B9).</title>
        <authorList>
            <person name="Chertkov O."/>
            <person name="Sikorski J."/>
            <person name="Nolan M."/>
            <person name="Lapidus A."/>
            <person name="Lucas S."/>
            <person name="Del Rio T.G."/>
            <person name="Tice H."/>
            <person name="Cheng J.F."/>
            <person name="Goodwin L."/>
            <person name="Pitluck S."/>
            <person name="Liolios K."/>
            <person name="Ivanova N."/>
            <person name="Mavromatis K."/>
            <person name="Mikhailova N."/>
            <person name="Ovchinnikova G."/>
            <person name="Pati A."/>
            <person name="Chen A."/>
            <person name="Palaniappan K."/>
            <person name="Djao O.D."/>
            <person name="Land M."/>
            <person name="Hauser L."/>
            <person name="Chang Y.J."/>
            <person name="Jeffries C.D."/>
            <person name="Brettin T."/>
            <person name="Han C."/>
            <person name="Detter J.C."/>
            <person name="Rohde M."/>
            <person name="Goker M."/>
            <person name="Woyke T."/>
            <person name="Bristow J."/>
            <person name="Eisen J.A."/>
            <person name="Markowitz V."/>
            <person name="Hugenholtz P."/>
            <person name="Klenk H.P."/>
            <person name="Kyrpides N.C."/>
        </authorList>
    </citation>
    <scope>NUCLEOTIDE SEQUENCE [LARGE SCALE GENOMIC DNA]</scope>
    <source>
        <strain evidence="18">ATCC 19995 / DSM 43183 / JCM 3096 / KCTC 9072 / NBRC 15933 / NCIMB 10081 / Henssen B9</strain>
    </source>
</reference>
<dbReference type="SUPFAM" id="SSF55486">
    <property type="entry name" value="Metalloproteases ('zincins'), catalytic domain"/>
    <property type="match status" value="1"/>
</dbReference>
<evidence type="ECO:0000259" key="14">
    <source>
        <dbReference type="Pfam" id="PF01433"/>
    </source>
</evidence>
<sequence length="850" mass="95026">MAGNLTREEARERARLLTVESYAVDLDLTTGDERFGSTTVVRFGCGEPGASTFVDLHGATVREVVLNGRSLDPASYDADAGRIPLPDLAADNELRVVADCRYSRSGEGLHRFVDPVDQKVYLYTQFETADAHRMFACFDQPDLKAAFQLSVTAPEDWQVVTNEAASSTERTGDGKARWVFPPTPRISTYITALVAGPYHAVRDEYRRADGSVIPLGVFCRASLAEHLDADAIFEVTRQGFEFFERVFARRYPFGKYDQLFVPEFNAGAMENAGCVTFLEDYVFRSRVTDAAYERRAETILHEMAHMWFGDLVTMRWWDDLWLNESFATYMSVLCQAEATRWTGSWTTFANLMKAWAYRQDQLPSTHPISADIPDIRAVEVNFDGITYAKGASVLKQLVAYVGRENFLEGVRRYFDRHAWGNTVLGDLLEALEETSGRDLTSWSKEWLETAEVNTLRPEYQVDADGVFTSFAVLQEAKPDHPTLRSHRIAIGLYDRTERGIVRRKRVELDVVGARTEVPELVGERRPDLVLVNDDDLTYAKIRLDEHSLRTLIEGIGDIADSLPRALCWSAAWDMTRDAEMATRDYVRLLLSGIRGVTDISVAQTLLRQARTAVHQYADPAWRTTGLQMMADALYDLAHRAEPGSDFQLCYVQALAACAVSDEHLAFLHGLLEGTHTLEGLTVDTELRWTLLRRLVVTGRAGQAEIDAEYGRDSTAAGERHAAGCRAAIPTPEAKAAAWEQIIGGELPNALFRATLGGFIDAAERVELLEPYAERYFAEVGRIWAEWSSDMAQTFAEVAYPFLVIDQSTVDRTDAYIASANPQPALRRLLLEGRDGVLRALRARAKDAAAG</sequence>
<dbReference type="HOGENOM" id="CLU_007335_1_1_11"/>
<dbReference type="SUPFAM" id="SSF63737">
    <property type="entry name" value="Leukotriene A4 hydrolase N-terminal domain"/>
    <property type="match status" value="1"/>
</dbReference>
<dbReference type="STRING" id="471852.Tcur_1349"/>
<dbReference type="InterPro" id="IPR024571">
    <property type="entry name" value="ERAP1-like_C_dom"/>
</dbReference>
<comment type="cofactor">
    <cofactor evidence="2">
        <name>Zn(2+)</name>
        <dbReference type="ChEBI" id="CHEBI:29105"/>
    </cofactor>
</comment>
<dbReference type="Gene3D" id="2.60.40.1730">
    <property type="entry name" value="tricorn interacting facor f3 domain"/>
    <property type="match status" value="1"/>
</dbReference>
<dbReference type="EC" id="3.4.11.2" evidence="4"/>
<evidence type="ECO:0000256" key="4">
    <source>
        <dbReference type="ARBA" id="ARBA00012564"/>
    </source>
</evidence>
<dbReference type="Pfam" id="PF17900">
    <property type="entry name" value="Peptidase_M1_N"/>
    <property type="match status" value="1"/>
</dbReference>
<dbReference type="PANTHER" id="PTHR11533:SF174">
    <property type="entry name" value="PUROMYCIN-SENSITIVE AMINOPEPTIDASE-RELATED"/>
    <property type="match status" value="1"/>
</dbReference>
<dbReference type="FunFam" id="2.60.40.1730:FF:000010">
    <property type="entry name" value="Putative aminopeptidase N"/>
    <property type="match status" value="1"/>
</dbReference>
<dbReference type="KEGG" id="tcu:Tcur_1349"/>
<dbReference type="InterPro" id="IPR001930">
    <property type="entry name" value="Peptidase_M1"/>
</dbReference>
<dbReference type="PRINTS" id="PR00756">
    <property type="entry name" value="ALADIPTASE"/>
</dbReference>
<keyword evidence="6 17" id="KW-0031">Aminopeptidase</keyword>
<dbReference type="GO" id="GO:0008270">
    <property type="term" value="F:zinc ion binding"/>
    <property type="evidence" value="ECO:0007669"/>
    <property type="project" value="InterPro"/>
</dbReference>
<dbReference type="GO" id="GO:0016285">
    <property type="term" value="F:alanyl aminopeptidase activity"/>
    <property type="evidence" value="ECO:0007669"/>
    <property type="project" value="UniProtKB-EC"/>
</dbReference>